<evidence type="ECO:0000313" key="3">
    <source>
        <dbReference type="EMBL" id="MFK4448474.1"/>
    </source>
</evidence>
<feature type="region of interest" description="Disordered" evidence="2">
    <location>
        <begin position="71"/>
        <end position="103"/>
    </location>
</feature>
<sequence>MATELSPELKKLKEKAEEAQKRFEEAAAAAAKAAAEKKAKRIEALLKSTGIADLPIEKLARWFEHIATEEGIKKTPKAEPKGKTAAPSSGLSTGMKAGDGVAS</sequence>
<evidence type="ECO:0000256" key="2">
    <source>
        <dbReference type="SAM" id="MobiDB-lite"/>
    </source>
</evidence>
<evidence type="ECO:0000256" key="1">
    <source>
        <dbReference type="SAM" id="Coils"/>
    </source>
</evidence>
<dbReference type="EMBL" id="JBIYDN010000052">
    <property type="protein sequence ID" value="MFK4448474.1"/>
    <property type="molecule type" value="Genomic_DNA"/>
</dbReference>
<keyword evidence="4" id="KW-1185">Reference proteome</keyword>
<organism evidence="3 4">
    <name type="scientific">Caballeronia udeis</name>
    <dbReference type="NCBI Taxonomy" id="1232866"/>
    <lineage>
        <taxon>Bacteria</taxon>
        <taxon>Pseudomonadati</taxon>
        <taxon>Pseudomonadota</taxon>
        <taxon>Betaproteobacteria</taxon>
        <taxon>Burkholderiales</taxon>
        <taxon>Burkholderiaceae</taxon>
        <taxon>Caballeronia</taxon>
    </lineage>
</organism>
<dbReference type="Proteomes" id="UP001620514">
    <property type="component" value="Unassembled WGS sequence"/>
</dbReference>
<reference evidence="3 4" key="1">
    <citation type="submission" date="2024-10" db="EMBL/GenBank/DDBJ databases">
        <authorList>
            <person name="Deangelis K."/>
            <person name="Huntemann M."/>
            <person name="Clum A."/>
            <person name="Wang J."/>
            <person name="Palaniappan K."/>
            <person name="Ritter S."/>
            <person name="Chen I.-M."/>
            <person name="Stamatis D."/>
            <person name="Reddy T."/>
            <person name="O'Malley R."/>
            <person name="Daum C."/>
            <person name="Ng V."/>
            <person name="Ivanova N."/>
            <person name="Kyrpides N."/>
            <person name="Woyke T."/>
        </authorList>
    </citation>
    <scope>NUCLEOTIDE SEQUENCE [LARGE SCALE GENOMIC DNA]</scope>
    <source>
        <strain evidence="3 4">GAS97</strain>
    </source>
</reference>
<comment type="caution">
    <text evidence="3">The sequence shown here is derived from an EMBL/GenBank/DDBJ whole genome shotgun (WGS) entry which is preliminary data.</text>
</comment>
<proteinExistence type="predicted"/>
<name>A0ABW8MXP3_9BURK</name>
<accession>A0ABW8MXP3</accession>
<feature type="compositionally biased region" description="Basic and acidic residues" evidence="2">
    <location>
        <begin position="71"/>
        <end position="82"/>
    </location>
</feature>
<evidence type="ECO:0000313" key="4">
    <source>
        <dbReference type="Proteomes" id="UP001620514"/>
    </source>
</evidence>
<protein>
    <submittedName>
        <fullName evidence="3">Uncharacterized protein</fullName>
    </submittedName>
</protein>
<gene>
    <name evidence="3" type="ORF">ABH943_008518</name>
</gene>
<feature type="coiled-coil region" evidence="1">
    <location>
        <begin position="2"/>
        <end position="36"/>
    </location>
</feature>
<dbReference type="RefSeq" id="WP_404614798.1">
    <property type="nucleotide sequence ID" value="NZ_JBIYDN010000052.1"/>
</dbReference>
<keyword evidence="1" id="KW-0175">Coiled coil</keyword>
<reference evidence="3 4" key="2">
    <citation type="submission" date="2024-11" db="EMBL/GenBank/DDBJ databases">
        <title>Using genomics to understand microbial adaptation to soil warming.</title>
        <authorList>
            <person name="Deangelis K.M. PhD."/>
        </authorList>
    </citation>
    <scope>NUCLEOTIDE SEQUENCE [LARGE SCALE GENOMIC DNA]</scope>
    <source>
        <strain evidence="3 4">GAS97</strain>
    </source>
</reference>